<comment type="caution">
    <text evidence="1">The sequence shown here is derived from an EMBL/GenBank/DDBJ whole genome shotgun (WGS) entry which is preliminary data.</text>
</comment>
<name>A0ABQ2TFA4_STRBA</name>
<reference evidence="2" key="1">
    <citation type="journal article" date="2019" name="Int. J. Syst. Evol. Microbiol.">
        <title>The Global Catalogue of Microorganisms (GCM) 10K type strain sequencing project: providing services to taxonomists for standard genome sequencing and annotation.</title>
        <authorList>
            <consortium name="The Broad Institute Genomics Platform"/>
            <consortium name="The Broad Institute Genome Sequencing Center for Infectious Disease"/>
            <person name="Wu L."/>
            <person name="Ma J."/>
        </authorList>
    </citation>
    <scope>NUCLEOTIDE SEQUENCE [LARGE SCALE GENOMIC DNA]</scope>
    <source>
        <strain evidence="2">JCM 4350</strain>
    </source>
</reference>
<proteinExistence type="predicted"/>
<dbReference type="RefSeq" id="WP_199889095.1">
    <property type="nucleotide sequence ID" value="NZ_BMSZ01000014.1"/>
</dbReference>
<dbReference type="EMBL" id="BMSZ01000014">
    <property type="protein sequence ID" value="GGS67518.1"/>
    <property type="molecule type" value="Genomic_DNA"/>
</dbReference>
<protein>
    <submittedName>
        <fullName evidence="1">Uncharacterized protein</fullName>
    </submittedName>
</protein>
<sequence length="111" mass="12404">MNSTSGNDELESAVSHLWQEHLQTPFPAGLRGAEREGIDLVLLDADTAGCVSAWLSGGGSLDDWRRRVLHRRITDFDRILPMLGATDDAPYWQRLYRLSCLVARADPRPAE</sequence>
<evidence type="ECO:0000313" key="2">
    <source>
        <dbReference type="Proteomes" id="UP000659767"/>
    </source>
</evidence>
<gene>
    <name evidence="1" type="ORF">GCM10010253_48010</name>
</gene>
<accession>A0ABQ2TFA4</accession>
<evidence type="ECO:0000313" key="1">
    <source>
        <dbReference type="EMBL" id="GGS67518.1"/>
    </source>
</evidence>
<keyword evidence="2" id="KW-1185">Reference proteome</keyword>
<dbReference type="Proteomes" id="UP000659767">
    <property type="component" value="Unassembled WGS sequence"/>
</dbReference>
<organism evidence="1 2">
    <name type="scientific">Streptomyces badius</name>
    <dbReference type="NCBI Taxonomy" id="1941"/>
    <lineage>
        <taxon>Bacteria</taxon>
        <taxon>Bacillati</taxon>
        <taxon>Actinomycetota</taxon>
        <taxon>Actinomycetes</taxon>
        <taxon>Kitasatosporales</taxon>
        <taxon>Streptomycetaceae</taxon>
        <taxon>Streptomyces</taxon>
    </lineage>
</organism>